<evidence type="ECO:0000313" key="11">
    <source>
        <dbReference type="EMBL" id="TFW18234.1"/>
    </source>
</evidence>
<comment type="similarity">
    <text evidence="2">Belongs to the glycosyl hydrolase 18 family. Chitinase class II subfamily.</text>
</comment>
<dbReference type="Gene3D" id="2.60.40.10">
    <property type="entry name" value="Immunoglobulins"/>
    <property type="match status" value="5"/>
</dbReference>
<evidence type="ECO:0000259" key="9">
    <source>
        <dbReference type="PROSITE" id="PS50093"/>
    </source>
</evidence>
<feature type="signal peptide" evidence="8">
    <location>
        <begin position="1"/>
        <end position="36"/>
    </location>
</feature>
<dbReference type="InterPro" id="IPR017853">
    <property type="entry name" value="GH"/>
</dbReference>
<dbReference type="Gene3D" id="3.20.20.80">
    <property type="entry name" value="Glycosidases"/>
    <property type="match status" value="2"/>
</dbReference>
<dbReference type="CDD" id="cd00146">
    <property type="entry name" value="PKD"/>
    <property type="match status" value="4"/>
</dbReference>
<dbReference type="OrthoDB" id="1153097at2"/>
<dbReference type="Pfam" id="PF18911">
    <property type="entry name" value="PKD_4"/>
    <property type="match status" value="5"/>
</dbReference>
<reference evidence="11 12" key="1">
    <citation type="submission" date="2019-03" db="EMBL/GenBank/DDBJ databases">
        <title>Draft Genome Sequence of Massilia arenosa sp. nov., a Novel Massilia Species Isolated from a Sandy-loam Maize Soil.</title>
        <authorList>
            <person name="Raths R."/>
            <person name="Peta V."/>
            <person name="Bucking H."/>
        </authorList>
    </citation>
    <scope>NUCLEOTIDE SEQUENCE [LARGE SCALE GENOMIC DNA]</scope>
    <source>
        <strain evidence="11 12">MC02</strain>
    </source>
</reference>
<feature type="domain" description="PKD" evidence="9">
    <location>
        <begin position="308"/>
        <end position="381"/>
    </location>
</feature>
<feature type="chain" id="PRO_5021397217" description="chitinase" evidence="8">
    <location>
        <begin position="37"/>
        <end position="1239"/>
    </location>
</feature>
<evidence type="ECO:0000259" key="10">
    <source>
        <dbReference type="PROSITE" id="PS51910"/>
    </source>
</evidence>
<dbReference type="PANTHER" id="PTHR11177">
    <property type="entry name" value="CHITINASE"/>
    <property type="match status" value="1"/>
</dbReference>
<keyword evidence="8" id="KW-0732">Signal</keyword>
<keyword evidence="5" id="KW-0624">Polysaccharide degradation</keyword>
<dbReference type="InterPro" id="IPR029070">
    <property type="entry name" value="Chitinase_insertion_sf"/>
</dbReference>
<dbReference type="InterPro" id="IPR050314">
    <property type="entry name" value="Glycosyl_Hydrlase_18"/>
</dbReference>
<name>A0A4Y9SCR7_9BURK</name>
<dbReference type="InterPro" id="IPR022409">
    <property type="entry name" value="PKD/Chitinase_dom"/>
</dbReference>
<evidence type="ECO:0000256" key="5">
    <source>
        <dbReference type="ARBA" id="ARBA00023024"/>
    </source>
</evidence>
<evidence type="ECO:0000256" key="1">
    <source>
        <dbReference type="ARBA" id="ARBA00000822"/>
    </source>
</evidence>
<accession>A0A4Y9SCR7</accession>
<proteinExistence type="inferred from homology"/>
<dbReference type="EMBL" id="SPVF01000165">
    <property type="protein sequence ID" value="TFW18234.1"/>
    <property type="molecule type" value="Genomic_DNA"/>
</dbReference>
<dbReference type="RefSeq" id="WP_135207732.1">
    <property type="nucleotide sequence ID" value="NZ_SPVF01000165.1"/>
</dbReference>
<feature type="domain" description="PKD" evidence="9">
    <location>
        <begin position="764"/>
        <end position="847"/>
    </location>
</feature>
<keyword evidence="12" id="KW-1185">Reference proteome</keyword>
<dbReference type="InterPro" id="IPR013783">
    <property type="entry name" value="Ig-like_fold"/>
</dbReference>
<evidence type="ECO:0000256" key="8">
    <source>
        <dbReference type="SAM" id="SignalP"/>
    </source>
</evidence>
<dbReference type="AlphaFoldDB" id="A0A4Y9SCR7"/>
<dbReference type="GO" id="GO:0005975">
    <property type="term" value="P:carbohydrate metabolic process"/>
    <property type="evidence" value="ECO:0007669"/>
    <property type="project" value="InterPro"/>
</dbReference>
<dbReference type="GO" id="GO:0006032">
    <property type="term" value="P:chitin catabolic process"/>
    <property type="evidence" value="ECO:0007669"/>
    <property type="project" value="UniProtKB-KW"/>
</dbReference>
<dbReference type="PROSITE" id="PS01095">
    <property type="entry name" value="GH18_1"/>
    <property type="match status" value="2"/>
</dbReference>
<dbReference type="GO" id="GO:0008061">
    <property type="term" value="F:chitin binding"/>
    <property type="evidence" value="ECO:0007669"/>
    <property type="project" value="InterPro"/>
</dbReference>
<feature type="domain" description="GH18" evidence="10">
    <location>
        <begin position="383"/>
        <end position="759"/>
    </location>
</feature>
<dbReference type="Pfam" id="PF00704">
    <property type="entry name" value="Glyco_hydro_18"/>
    <property type="match status" value="2"/>
</dbReference>
<evidence type="ECO:0000256" key="4">
    <source>
        <dbReference type="ARBA" id="ARBA00022801"/>
    </source>
</evidence>
<keyword evidence="5" id="KW-0146">Chitin degradation</keyword>
<dbReference type="PROSITE" id="PS50093">
    <property type="entry name" value="PKD"/>
    <property type="match status" value="5"/>
</dbReference>
<organism evidence="11 12">
    <name type="scientific">Zemynaea arenosa</name>
    <dbReference type="NCBI Taxonomy" id="2561931"/>
    <lineage>
        <taxon>Bacteria</taxon>
        <taxon>Pseudomonadati</taxon>
        <taxon>Pseudomonadota</taxon>
        <taxon>Betaproteobacteria</taxon>
        <taxon>Burkholderiales</taxon>
        <taxon>Oxalobacteraceae</taxon>
        <taxon>Telluria group</taxon>
        <taxon>Zemynaea</taxon>
    </lineage>
</organism>
<dbReference type="GO" id="GO:0005576">
    <property type="term" value="C:extracellular region"/>
    <property type="evidence" value="ECO:0007669"/>
    <property type="project" value="TreeGrafter"/>
</dbReference>
<dbReference type="PROSITE" id="PS51910">
    <property type="entry name" value="GH18_2"/>
    <property type="match status" value="2"/>
</dbReference>
<keyword evidence="6 7" id="KW-0326">Glycosidase</keyword>
<feature type="domain" description="PKD" evidence="9">
    <location>
        <begin position="139"/>
        <end position="203"/>
    </location>
</feature>
<feature type="domain" description="PKD" evidence="9">
    <location>
        <begin position="207"/>
        <end position="293"/>
    </location>
</feature>
<sequence>MKNEHPRCPPRWRATGGALSASLLVLLSLTSSAASAANKAPVARASAVQTKNSFSVAFSAAKSTDADGTIASYAWDFGDGERATGVSATHAYARAGTYAASLVVTDNAGAKSTVAVQVKVDAAPTPVVTWSQFPGEPILVFGGGDSTDSDGYITAWTWNFGDGKTGSGMDVSHMYAKPGDYTITFTVKDNFGNTTAKSFTATVVGKVNANPVAQATGTVTGLSVAFDGSASSDPDGSIASYSWNFGDGKTGSGARVTHAYAKAGDYTAVLTVKDNQGASATMNVPVSVAAVNQAPVAKGSAVVTPGSLNVAFDGRASSDPDGSIASYSWSFGDGSSGSGATASHAYAAAGQYTATLVVTDNQGASSSIVVPVLVGAPTTGSTPWVTGYYAGWFWADYQPQNIDMTSMTHVVFGRVAPGGDGATMGGKPGEIRLGAGTAHTPGQLPAGVTGKSVEDYLVERAHNAGSKAILMLGGNFDGPGFVQSTTNSMRPVFIKNLLDYLVAHDYDGVDVDWEDSIDTPQQTGQLIAFLKELKAAAAQRARYAAPRQLVVSFPTYIMNMNYETVPAWKVEVAGLVDQFNIMSYNINFPFGGWTTWHFAPIGGQSGLHPSDISSTVQAYADAGIPKSKIGIGIGFFGNSYAPPVTGPDQTVSDLSNNDSEWSYANLVNGGFLSAGTYTWDPVAQMGYRTYEGGFTGHAEYNTATSGMLTYEDPASIAAKGKWVRANSLGGTILWTINYGSPDGLNNPLLNAVKQAFILGGANTPPNARMTSKLEGTTSLTFRFDANQSTDAENNPVASYSWDFGDGSTASGSSLLHTFATEGKYKVTLKVTDAHGVSDTLTVMINAEYPPPPDVLPPLETIPASTSAKPWVMGYYAGWSWDASQDPRTVDYSAMTHLAFGRVAPGAGTLGGQPGQVVLGGGTSHQQGLVEGKSAEDYMIGRAHAAGVKAILMLGGMGDGAGFLRSTDPRVRPTFVTNLLNYLEQHDYDGIDVDWEDVLDTELAHFRLTALIADLRAGAKQRARWQGAGKDFIITFPGYALNVNTDHVSDFSVTIASIVDQYNLMSYGMGYNADGWTSTTFAPLEGQTSSHPMDISSSIQMYADKGVPRKKLGLGIGFYGFCYRSPVTAPNQPVTDVFNSDTDWSYTELNRLGFLTSGTYHWDDVAKMGYRSYSGGGKSGHGVNCGMVSYEDQASIAAKGAWVKNPQTAIGGAIIWLINHGTTTGRDNPLLDAVKHSFIE</sequence>
<dbReference type="Gene3D" id="3.10.50.10">
    <property type="match status" value="2"/>
</dbReference>
<dbReference type="InterPro" id="IPR001223">
    <property type="entry name" value="Glyco_hydro18_cat"/>
</dbReference>
<protein>
    <recommendedName>
        <fullName evidence="3">chitinase</fullName>
        <ecNumber evidence="3">3.2.1.14</ecNumber>
    </recommendedName>
</protein>
<dbReference type="GO" id="GO:0008843">
    <property type="term" value="F:endochitinase activity"/>
    <property type="evidence" value="ECO:0007669"/>
    <property type="project" value="UniProtKB-EC"/>
</dbReference>
<evidence type="ECO:0000256" key="7">
    <source>
        <dbReference type="RuleBase" id="RU000489"/>
    </source>
</evidence>
<dbReference type="SMART" id="SM00636">
    <property type="entry name" value="Glyco_18"/>
    <property type="match status" value="2"/>
</dbReference>
<evidence type="ECO:0000256" key="3">
    <source>
        <dbReference type="ARBA" id="ARBA00012729"/>
    </source>
</evidence>
<dbReference type="InterPro" id="IPR000601">
    <property type="entry name" value="PKD_dom"/>
</dbReference>
<feature type="domain" description="GH18" evidence="10">
    <location>
        <begin position="869"/>
        <end position="1239"/>
    </location>
</feature>
<dbReference type="InterPro" id="IPR011583">
    <property type="entry name" value="Chitinase_II/V-like_cat"/>
</dbReference>
<dbReference type="SMART" id="SM00089">
    <property type="entry name" value="PKD"/>
    <property type="match status" value="5"/>
</dbReference>
<comment type="catalytic activity">
    <reaction evidence="1">
        <text>Random endo-hydrolysis of N-acetyl-beta-D-glucosaminide (1-&gt;4)-beta-linkages in chitin and chitodextrins.</text>
        <dbReference type="EC" id="3.2.1.14"/>
    </reaction>
</comment>
<dbReference type="Proteomes" id="UP000298438">
    <property type="component" value="Unassembled WGS sequence"/>
</dbReference>
<evidence type="ECO:0000313" key="12">
    <source>
        <dbReference type="Proteomes" id="UP000298438"/>
    </source>
</evidence>
<dbReference type="InterPro" id="IPR035986">
    <property type="entry name" value="PKD_dom_sf"/>
</dbReference>
<dbReference type="SUPFAM" id="SSF49299">
    <property type="entry name" value="PKD domain"/>
    <property type="match status" value="5"/>
</dbReference>
<evidence type="ECO:0000256" key="2">
    <source>
        <dbReference type="ARBA" id="ARBA00009121"/>
    </source>
</evidence>
<dbReference type="PANTHER" id="PTHR11177:SF317">
    <property type="entry name" value="CHITINASE 12-RELATED"/>
    <property type="match status" value="1"/>
</dbReference>
<dbReference type="EC" id="3.2.1.14" evidence="3"/>
<dbReference type="SUPFAM" id="SSF51445">
    <property type="entry name" value="(Trans)glycosidases"/>
    <property type="match status" value="2"/>
</dbReference>
<feature type="domain" description="PKD" evidence="9">
    <location>
        <begin position="55"/>
        <end position="125"/>
    </location>
</feature>
<keyword evidence="4 7" id="KW-0378">Hydrolase</keyword>
<comment type="caution">
    <text evidence="11">The sequence shown here is derived from an EMBL/GenBank/DDBJ whole genome shotgun (WGS) entry which is preliminary data.</text>
</comment>
<evidence type="ECO:0000256" key="6">
    <source>
        <dbReference type="ARBA" id="ARBA00023295"/>
    </source>
</evidence>
<gene>
    <name evidence="11" type="ORF">E4L96_13395</name>
</gene>
<keyword evidence="5" id="KW-0119">Carbohydrate metabolism</keyword>
<dbReference type="InterPro" id="IPR001579">
    <property type="entry name" value="Glyco_hydro_18_chit_AS"/>
</dbReference>